<dbReference type="PANTHER" id="PTHR45832:SF22">
    <property type="entry name" value="SERINE_THREONINE-PROTEIN KINASE SAMKA-RELATED"/>
    <property type="match status" value="1"/>
</dbReference>
<keyword evidence="6" id="KW-0418">Kinase</keyword>
<dbReference type="PROSITE" id="PS50011">
    <property type="entry name" value="PROTEIN_KINASE_DOM"/>
    <property type="match status" value="1"/>
</dbReference>
<comment type="caution">
    <text evidence="6">The sequence shown here is derived from an EMBL/GenBank/DDBJ whole genome shotgun (WGS) entry which is preliminary data.</text>
</comment>
<sequence>QVTIKHIKIKDQPKDLLLNEILIMRRNRNHNIVNYLDSYVVGHELWLIMDYLDGGSLGDVVWGSLMDEGETAAVCWQ</sequence>
<dbReference type="GO" id="GO:0004674">
    <property type="term" value="F:protein serine/threonine kinase activity"/>
    <property type="evidence" value="ECO:0007669"/>
    <property type="project" value="UniProtKB-EC"/>
</dbReference>
<dbReference type="Gene3D" id="3.30.200.20">
    <property type="entry name" value="Phosphorylase Kinase, domain 1"/>
    <property type="match status" value="1"/>
</dbReference>
<keyword evidence="3" id="KW-0547">Nucleotide-binding</keyword>
<evidence type="ECO:0000256" key="3">
    <source>
        <dbReference type="ARBA" id="ARBA00022741"/>
    </source>
</evidence>
<dbReference type="AlphaFoldDB" id="A0A852BZ52"/>
<keyword evidence="6" id="KW-0808">Transferase</keyword>
<reference evidence="6" key="1">
    <citation type="submission" date="2019-09" db="EMBL/GenBank/DDBJ databases">
        <title>Bird 10,000 Genomes (B10K) Project - Family phase.</title>
        <authorList>
            <person name="Zhang G."/>
        </authorList>
    </citation>
    <scope>NUCLEOTIDE SEQUENCE</scope>
    <source>
        <strain evidence="6">B10K-DU-001-30</strain>
        <tissue evidence="6">Muscle</tissue>
    </source>
</reference>
<gene>
    <name evidence="6" type="primary">Pak3_5</name>
    <name evidence="6" type="ORF">RAMSUL_R07126</name>
</gene>
<dbReference type="EC" id="2.7.11.1" evidence="2"/>
<evidence type="ECO:0000313" key="6">
    <source>
        <dbReference type="EMBL" id="NXP72956.1"/>
    </source>
</evidence>
<dbReference type="InterPro" id="IPR011009">
    <property type="entry name" value="Kinase-like_dom_sf"/>
</dbReference>
<feature type="non-terminal residue" evidence="6">
    <location>
        <position position="77"/>
    </location>
</feature>
<name>A0A852BZ52_9PICI</name>
<dbReference type="GO" id="GO:0005524">
    <property type="term" value="F:ATP binding"/>
    <property type="evidence" value="ECO:0007669"/>
    <property type="project" value="UniProtKB-KW"/>
</dbReference>
<dbReference type="InterPro" id="IPR000719">
    <property type="entry name" value="Prot_kinase_dom"/>
</dbReference>
<proteinExistence type="inferred from homology"/>
<evidence type="ECO:0000256" key="4">
    <source>
        <dbReference type="ARBA" id="ARBA00022840"/>
    </source>
</evidence>
<evidence type="ECO:0000259" key="5">
    <source>
        <dbReference type="PROSITE" id="PS50011"/>
    </source>
</evidence>
<comment type="similarity">
    <text evidence="1">Belongs to the protein kinase superfamily. STE Ser/Thr protein kinase family. STE20 subfamily.</text>
</comment>
<keyword evidence="7" id="KW-1185">Reference proteome</keyword>
<dbReference type="PANTHER" id="PTHR45832">
    <property type="entry name" value="SERINE/THREONINE-PROTEIN KINASE SAMKA-RELATED-RELATED"/>
    <property type="match status" value="1"/>
</dbReference>
<dbReference type="Pfam" id="PF00069">
    <property type="entry name" value="Pkinase"/>
    <property type="match status" value="1"/>
</dbReference>
<dbReference type="InterPro" id="IPR051931">
    <property type="entry name" value="PAK3-like"/>
</dbReference>
<accession>A0A852BZ52</accession>
<dbReference type="EMBL" id="WBNM01011478">
    <property type="protein sequence ID" value="NXP72956.1"/>
    <property type="molecule type" value="Genomic_DNA"/>
</dbReference>
<evidence type="ECO:0000313" key="7">
    <source>
        <dbReference type="Proteomes" id="UP000611227"/>
    </source>
</evidence>
<feature type="domain" description="Protein kinase" evidence="5">
    <location>
        <begin position="1"/>
        <end position="77"/>
    </location>
</feature>
<feature type="non-terminal residue" evidence="6">
    <location>
        <position position="1"/>
    </location>
</feature>
<evidence type="ECO:0000256" key="2">
    <source>
        <dbReference type="ARBA" id="ARBA00012513"/>
    </source>
</evidence>
<evidence type="ECO:0000256" key="1">
    <source>
        <dbReference type="ARBA" id="ARBA00008874"/>
    </source>
</evidence>
<dbReference type="SUPFAM" id="SSF56112">
    <property type="entry name" value="Protein kinase-like (PK-like)"/>
    <property type="match status" value="1"/>
</dbReference>
<dbReference type="Proteomes" id="UP000611227">
    <property type="component" value="Unassembled WGS sequence"/>
</dbReference>
<keyword evidence="4" id="KW-0067">ATP-binding</keyword>
<protein>
    <recommendedName>
        <fullName evidence="2">non-specific serine/threonine protein kinase</fullName>
        <ecNumber evidence="2">2.7.11.1</ecNumber>
    </recommendedName>
</protein>
<organism evidence="6 7">
    <name type="scientific">Ramphastos sulfuratus</name>
    <dbReference type="NCBI Taxonomy" id="322582"/>
    <lineage>
        <taxon>Eukaryota</taxon>
        <taxon>Metazoa</taxon>
        <taxon>Chordata</taxon>
        <taxon>Craniata</taxon>
        <taxon>Vertebrata</taxon>
        <taxon>Euteleostomi</taxon>
        <taxon>Archelosauria</taxon>
        <taxon>Archosauria</taxon>
        <taxon>Dinosauria</taxon>
        <taxon>Saurischia</taxon>
        <taxon>Theropoda</taxon>
        <taxon>Coelurosauria</taxon>
        <taxon>Aves</taxon>
        <taxon>Neognathae</taxon>
        <taxon>Neoaves</taxon>
        <taxon>Telluraves</taxon>
        <taxon>Coraciimorphae</taxon>
        <taxon>Piciformes</taxon>
        <taxon>Ramphastidae</taxon>
        <taxon>Ramphastos</taxon>
    </lineage>
</organism>